<sequence>MTICKHPECKKNALYNTGGSKAKWCKEHKTLEMINVKNKRCPCGKNPIYNLPGENIGICCKDCKTDEMVDVKNKKCPCGKQPVYNLPGELAGVYCKDCKTDEMVDVKNKKCACRKRPVYNLPGELTGICCSECKTPGMFDVVSKRCPCGKQPMFNIPGESIGICCKECKTSEMINVRGKRCPGYNGEKCPVGYRLVSGCKYCLSCDPDDSRRDKFKKYENAFFKYVKGKIDVKRREFVVKYDPQETSKKWARMDGIVFGNGIIVCLEVDENGHEIYECDKTRMHMVTAELLKKYPHTDVCWVRVNPTTKHKNPWGVAAKRVRAERFDAVIKAVNNVLKNKTTDIIYIGFDV</sequence>
<dbReference type="RefSeq" id="YP_001425778.1">
    <property type="nucleotide sequence ID" value="NC_008603.1"/>
</dbReference>
<organism evidence="1 2">
    <name type="scientific">Paramecium bursaria Chlorella virus FR483</name>
    <name type="common">PBCV-FR483</name>
    <dbReference type="NCBI Taxonomy" id="399781"/>
    <lineage>
        <taxon>Viruses</taxon>
        <taxon>Varidnaviria</taxon>
        <taxon>Bamfordvirae</taxon>
        <taxon>Nucleocytoviricota</taxon>
        <taxon>Megaviricetes</taxon>
        <taxon>Algavirales</taxon>
        <taxon>Phycodnaviridae</taxon>
        <taxon>Chlorovirus</taxon>
        <taxon>Chlorovirus conductrix</taxon>
        <taxon>Paramecium bursaria Chlorella virus A1</taxon>
    </lineage>
</organism>
<gene>
    <name evidence="1" type="primary">N146R</name>
    <name evidence="1" type="ORF">FR483_N146R</name>
</gene>
<evidence type="ECO:0000313" key="2">
    <source>
        <dbReference type="Proteomes" id="UP000204095"/>
    </source>
</evidence>
<organismHost>
    <name type="scientific">Paramecium bursaria</name>
    <dbReference type="NCBI Taxonomy" id="74790"/>
</organismHost>
<dbReference type="EMBL" id="DQ890022">
    <property type="protein sequence ID" value="ABT15431.1"/>
    <property type="molecule type" value="Genomic_DNA"/>
</dbReference>
<protein>
    <submittedName>
        <fullName evidence="1">Uncharacterized protein N146R</fullName>
    </submittedName>
</protein>
<name>A7J6K0_PBCVF</name>
<dbReference type="Pfam" id="PF19114">
    <property type="entry name" value="EsV_1_7_cys"/>
    <property type="match status" value="5"/>
</dbReference>
<dbReference type="GeneID" id="5364510"/>
<dbReference type="SMART" id="SM01425">
    <property type="entry name" value="EsV_1_7"/>
    <property type="match status" value="4"/>
</dbReference>
<dbReference type="Gene3D" id="6.10.140.110">
    <property type="match status" value="2"/>
</dbReference>
<dbReference type="Proteomes" id="UP000204095">
    <property type="component" value="Segment"/>
</dbReference>
<proteinExistence type="predicted"/>
<dbReference type="KEGG" id="vg:5364510"/>
<reference evidence="1 2" key="1">
    <citation type="journal article" date="2007" name="Virology">
        <title>Sequence and annotation of the 314-kb MT325 and the 321-kb FR483 viruses that infect Chlorella Pbi.</title>
        <authorList>
            <person name="Fitzgerald L.A."/>
            <person name="Graves M.V."/>
            <person name="Li X."/>
            <person name="Feldblyum T."/>
            <person name="Hartigan J."/>
            <person name="Van Etten J.L."/>
        </authorList>
    </citation>
    <scope>NUCLEOTIDE SEQUENCE [LARGE SCALE GENOMIC DNA]</scope>
    <source>
        <strain evidence="1 2">FR483</strain>
    </source>
</reference>
<evidence type="ECO:0000313" key="1">
    <source>
        <dbReference type="EMBL" id="ABT15431.1"/>
    </source>
</evidence>
<accession>A7J6K0</accession>
<dbReference type="InterPro" id="IPR043822">
    <property type="entry name" value="EsV_1_7_cys"/>
</dbReference>
<dbReference type="OrthoDB" id="24150at10239"/>